<dbReference type="WBParaSite" id="PS1159_v2.g7853.t1">
    <property type="protein sequence ID" value="PS1159_v2.g7853.t1"/>
    <property type="gene ID" value="PS1159_v2.g7853"/>
</dbReference>
<sequence length="147" mass="16353">MDSRAYSRYPSSSSVSRPVVTKYNLLDKVISDRTEVSQFCTCGNCCMQRTVRESFCCLESGDSLSPYAVNVSKVIGEHRCICDVPRVRAIVLGSEDLELFHQQSVYLKQLGSLCQQYAVSALLHTIGIHEWDAGKMSQVLHDSQAIA</sequence>
<protein>
    <submittedName>
        <fullName evidence="2">Uncharacterized protein</fullName>
    </submittedName>
</protein>
<accession>A0AC35GQW8</accession>
<evidence type="ECO:0000313" key="2">
    <source>
        <dbReference type="WBParaSite" id="PS1159_v2.g7853.t1"/>
    </source>
</evidence>
<name>A0AC35GQW8_9BILA</name>
<evidence type="ECO:0000313" key="1">
    <source>
        <dbReference type="Proteomes" id="UP000887580"/>
    </source>
</evidence>
<organism evidence="1 2">
    <name type="scientific">Panagrolaimus sp. PS1159</name>
    <dbReference type="NCBI Taxonomy" id="55785"/>
    <lineage>
        <taxon>Eukaryota</taxon>
        <taxon>Metazoa</taxon>
        <taxon>Ecdysozoa</taxon>
        <taxon>Nematoda</taxon>
        <taxon>Chromadorea</taxon>
        <taxon>Rhabditida</taxon>
        <taxon>Tylenchina</taxon>
        <taxon>Panagrolaimomorpha</taxon>
        <taxon>Panagrolaimoidea</taxon>
        <taxon>Panagrolaimidae</taxon>
        <taxon>Panagrolaimus</taxon>
    </lineage>
</organism>
<reference evidence="2" key="1">
    <citation type="submission" date="2022-11" db="UniProtKB">
        <authorList>
            <consortium name="WormBaseParasite"/>
        </authorList>
    </citation>
    <scope>IDENTIFICATION</scope>
</reference>
<dbReference type="Proteomes" id="UP000887580">
    <property type="component" value="Unplaced"/>
</dbReference>
<proteinExistence type="predicted"/>